<feature type="domain" description="TraD/TraG TraM recognition site" evidence="4">
    <location>
        <begin position="657"/>
        <end position="720"/>
    </location>
</feature>
<feature type="transmembrane region" description="Helical" evidence="2">
    <location>
        <begin position="35"/>
        <end position="55"/>
    </location>
</feature>
<evidence type="ECO:0000256" key="2">
    <source>
        <dbReference type="SAM" id="Phobius"/>
    </source>
</evidence>
<dbReference type="Pfam" id="PF10412">
    <property type="entry name" value="TrwB_AAD_bind"/>
    <property type="match status" value="1"/>
</dbReference>
<name>A0A8J3ZK98_9ACTN</name>
<dbReference type="InterPro" id="IPR051162">
    <property type="entry name" value="T4SS_component"/>
</dbReference>
<gene>
    <name evidence="6" type="ORF">Vau01_118690</name>
</gene>
<reference evidence="6" key="1">
    <citation type="submission" date="2021-01" db="EMBL/GenBank/DDBJ databases">
        <title>Whole genome shotgun sequence of Virgisporangium aurantiacum NBRC 16421.</title>
        <authorList>
            <person name="Komaki H."/>
            <person name="Tamura T."/>
        </authorList>
    </citation>
    <scope>NUCLEOTIDE SEQUENCE</scope>
    <source>
        <strain evidence="6">NBRC 16421</strain>
    </source>
</reference>
<dbReference type="Pfam" id="PF26449">
    <property type="entry name" value="DUF8128"/>
    <property type="match status" value="1"/>
</dbReference>
<keyword evidence="2" id="KW-0812">Transmembrane</keyword>
<feature type="domain" description="Type IV secretion system coupling protein TraD DNA-binding" evidence="3">
    <location>
        <begin position="403"/>
        <end position="457"/>
    </location>
</feature>
<dbReference type="SUPFAM" id="SSF52540">
    <property type="entry name" value="P-loop containing nucleoside triphosphate hydrolases"/>
    <property type="match status" value="1"/>
</dbReference>
<organism evidence="6 7">
    <name type="scientific">Virgisporangium aurantiacum</name>
    <dbReference type="NCBI Taxonomy" id="175570"/>
    <lineage>
        <taxon>Bacteria</taxon>
        <taxon>Bacillati</taxon>
        <taxon>Actinomycetota</taxon>
        <taxon>Actinomycetes</taxon>
        <taxon>Micromonosporales</taxon>
        <taxon>Micromonosporaceae</taxon>
        <taxon>Virgisporangium</taxon>
    </lineage>
</organism>
<evidence type="ECO:0000259" key="3">
    <source>
        <dbReference type="Pfam" id="PF10412"/>
    </source>
</evidence>
<dbReference type="PANTHER" id="PTHR30121">
    <property type="entry name" value="UNCHARACTERIZED PROTEIN YJGR-RELATED"/>
    <property type="match status" value="1"/>
</dbReference>
<dbReference type="CDD" id="cd01127">
    <property type="entry name" value="TrwB_TraG_TraD_VirD4"/>
    <property type="match status" value="2"/>
</dbReference>
<keyword evidence="2" id="KW-1133">Transmembrane helix</keyword>
<feature type="region of interest" description="Disordered" evidence="1">
    <location>
        <begin position="239"/>
        <end position="266"/>
    </location>
</feature>
<evidence type="ECO:0000313" key="7">
    <source>
        <dbReference type="Proteomes" id="UP000612585"/>
    </source>
</evidence>
<sequence>MPAHVTPSPEPGLPPPAGPAQLVDHVTSWIRQRPWLALVAVTALVAWLVVSSIAARRRQLRMAHGAQQIIVTTPPQVEPAGAAQFWMTVYGTLHRVWWRRLLAGTPHLAYEYRWTGRALTIVVWVPGTVPVPALAAAARAAWPAATVTTQAATAPIPDTVTAADGGALLPVLAEAYPLRTDHATDPLRQVIGAGTGLHHHEYACVQILARPATPRRVARLRRASVRLRAPAGAVHGLLDLATPGLSGTRPRTPAAAPSRLDPAGERDLRASIDKATGGPHWEASIRYAAATGSSRGADSDNLAVRLSGIAGRLAGAYSVYTGPNRLRRVRVRHPVAMLAGRRLSHGFLLSTPELAALAGLPADVAVPGLARARAKAVPAPVQIPTGGRNTVPLGRAVVGGHAVALPVVDGRYHCHLIGSTGSGKTTVQLNLALSHVNAGRGVVVIDPKGDLVTDILDRLPFEAADRLVLLDPEQDPPPAFNPLEGDDDDLVVDNIVSIFGKIFSQHWGPRIDDILRSALLTLMGRAHPMLTMVPPLLTDKQGRAAVTADLHDPAGLGGFWTWFDSLPEGVRAQASGPVLGRLRKMLTRKFVRRVVGQPTSSFSMSDILDGSILLCRLPKGVLGDETARLLGSFVVASVWQAATARSKQPEATRRDAVLIVDECQNFLNLPRSIDEICAEARGYHLGLVLAHQDLTQLPRETAAAISANCRNKIVFNCSPEDARVLARHTWPEMDEHDLSHLDRYTAAARLVIDGAETSAFSLVTNPPPDIVGHTLEIRARCAQLTQAKLPTTQPANAQRAGLPADGSQRRRRPAPGDRDRSGQGPTLRSVPPRHR</sequence>
<feature type="region of interest" description="Disordered" evidence="1">
    <location>
        <begin position="788"/>
        <end position="835"/>
    </location>
</feature>
<keyword evidence="2" id="KW-0472">Membrane</keyword>
<proteinExistence type="predicted"/>
<dbReference type="AlphaFoldDB" id="A0A8J3ZK98"/>
<accession>A0A8J3ZK98</accession>
<dbReference type="PANTHER" id="PTHR30121:SF11">
    <property type="entry name" value="AAA+ ATPASE DOMAIN-CONTAINING PROTEIN"/>
    <property type="match status" value="1"/>
</dbReference>
<feature type="domain" description="DUF8128" evidence="5">
    <location>
        <begin position="80"/>
        <end position="363"/>
    </location>
</feature>
<evidence type="ECO:0000259" key="5">
    <source>
        <dbReference type="Pfam" id="PF26449"/>
    </source>
</evidence>
<dbReference type="Gene3D" id="3.40.50.300">
    <property type="entry name" value="P-loop containing nucleotide triphosphate hydrolases"/>
    <property type="match status" value="2"/>
</dbReference>
<comment type="caution">
    <text evidence="6">The sequence shown here is derived from an EMBL/GenBank/DDBJ whole genome shotgun (WGS) entry which is preliminary data.</text>
</comment>
<dbReference type="EMBL" id="BOPG01000115">
    <property type="protein sequence ID" value="GIJ64353.1"/>
    <property type="molecule type" value="Genomic_DNA"/>
</dbReference>
<dbReference type="InterPro" id="IPR019476">
    <property type="entry name" value="T4SS_TraD_DNA-bd"/>
</dbReference>
<protein>
    <submittedName>
        <fullName evidence="6">Uncharacterized protein</fullName>
    </submittedName>
</protein>
<dbReference type="InterPro" id="IPR058441">
    <property type="entry name" value="DUF8128"/>
</dbReference>
<dbReference type="Pfam" id="PF12696">
    <property type="entry name" value="TraG-D_C"/>
    <property type="match status" value="1"/>
</dbReference>
<dbReference type="InterPro" id="IPR027417">
    <property type="entry name" value="P-loop_NTPase"/>
</dbReference>
<dbReference type="Proteomes" id="UP000612585">
    <property type="component" value="Unassembled WGS sequence"/>
</dbReference>
<evidence type="ECO:0000313" key="6">
    <source>
        <dbReference type="EMBL" id="GIJ64353.1"/>
    </source>
</evidence>
<keyword evidence="7" id="KW-1185">Reference proteome</keyword>
<dbReference type="RefSeq" id="WP_204012758.1">
    <property type="nucleotide sequence ID" value="NZ_BOPG01000115.1"/>
</dbReference>
<evidence type="ECO:0000256" key="1">
    <source>
        <dbReference type="SAM" id="MobiDB-lite"/>
    </source>
</evidence>
<evidence type="ECO:0000259" key="4">
    <source>
        <dbReference type="Pfam" id="PF12696"/>
    </source>
</evidence>
<dbReference type="InterPro" id="IPR032689">
    <property type="entry name" value="TraG-D_C"/>
</dbReference>